<name>A0A2J6TH18_9HELO</name>
<evidence type="ECO:0000313" key="1">
    <source>
        <dbReference type="EMBL" id="PMD62325.1"/>
    </source>
</evidence>
<dbReference type="Proteomes" id="UP000235371">
    <property type="component" value="Unassembled WGS sequence"/>
</dbReference>
<dbReference type="InParanoid" id="A0A2J6TH18"/>
<dbReference type="GeneID" id="36580096"/>
<gene>
    <name evidence="1" type="ORF">K444DRAFT_339503</name>
</gene>
<evidence type="ECO:0000313" key="2">
    <source>
        <dbReference type="Proteomes" id="UP000235371"/>
    </source>
</evidence>
<proteinExistence type="predicted"/>
<dbReference type="EMBL" id="KZ613783">
    <property type="protein sequence ID" value="PMD62325.1"/>
    <property type="molecule type" value="Genomic_DNA"/>
</dbReference>
<dbReference type="RefSeq" id="XP_024739229.1">
    <property type="nucleotide sequence ID" value="XM_024872014.1"/>
</dbReference>
<sequence length="79" mass="8625">MGGDHLQKCHNRLAANVSVHLPTPVNRHCQPSHYPRYAMGWKLHAMPSLVASISTVPNVTSPNATTLSESGCNPDYVLF</sequence>
<dbReference type="AlphaFoldDB" id="A0A2J6TH18"/>
<keyword evidence="2" id="KW-1185">Reference proteome</keyword>
<accession>A0A2J6TH18</accession>
<organism evidence="1 2">
    <name type="scientific">Hyaloscypha bicolor E</name>
    <dbReference type="NCBI Taxonomy" id="1095630"/>
    <lineage>
        <taxon>Eukaryota</taxon>
        <taxon>Fungi</taxon>
        <taxon>Dikarya</taxon>
        <taxon>Ascomycota</taxon>
        <taxon>Pezizomycotina</taxon>
        <taxon>Leotiomycetes</taxon>
        <taxon>Helotiales</taxon>
        <taxon>Hyaloscyphaceae</taxon>
        <taxon>Hyaloscypha</taxon>
        <taxon>Hyaloscypha bicolor</taxon>
    </lineage>
</organism>
<reference evidence="1 2" key="1">
    <citation type="submission" date="2016-04" db="EMBL/GenBank/DDBJ databases">
        <title>A degradative enzymes factory behind the ericoid mycorrhizal symbiosis.</title>
        <authorList>
            <consortium name="DOE Joint Genome Institute"/>
            <person name="Martino E."/>
            <person name="Morin E."/>
            <person name="Grelet G."/>
            <person name="Kuo A."/>
            <person name="Kohler A."/>
            <person name="Daghino S."/>
            <person name="Barry K."/>
            <person name="Choi C."/>
            <person name="Cichocki N."/>
            <person name="Clum A."/>
            <person name="Copeland A."/>
            <person name="Hainaut M."/>
            <person name="Haridas S."/>
            <person name="Labutti K."/>
            <person name="Lindquist E."/>
            <person name="Lipzen A."/>
            <person name="Khouja H.-R."/>
            <person name="Murat C."/>
            <person name="Ohm R."/>
            <person name="Olson A."/>
            <person name="Spatafora J."/>
            <person name="Veneault-Fourrey C."/>
            <person name="Henrissat B."/>
            <person name="Grigoriev I."/>
            <person name="Martin F."/>
            <person name="Perotto S."/>
        </authorList>
    </citation>
    <scope>NUCLEOTIDE SEQUENCE [LARGE SCALE GENOMIC DNA]</scope>
    <source>
        <strain evidence="1 2">E</strain>
    </source>
</reference>
<protein>
    <submittedName>
        <fullName evidence="1">Uncharacterized protein</fullName>
    </submittedName>
</protein>